<dbReference type="InterPro" id="IPR024983">
    <property type="entry name" value="CHAT_dom"/>
</dbReference>
<organism evidence="4 5">
    <name type="scientific">Lyngbya aestuarii BL J</name>
    <dbReference type="NCBI Taxonomy" id="1348334"/>
    <lineage>
        <taxon>Bacteria</taxon>
        <taxon>Bacillati</taxon>
        <taxon>Cyanobacteriota</taxon>
        <taxon>Cyanophyceae</taxon>
        <taxon>Oscillatoriophycideae</taxon>
        <taxon>Oscillatoriales</taxon>
        <taxon>Microcoleaceae</taxon>
        <taxon>Lyngbya</taxon>
    </lineage>
</organism>
<dbReference type="InterPro" id="IPR007890">
    <property type="entry name" value="CHASE2"/>
</dbReference>
<keyword evidence="1" id="KW-1133">Transmembrane helix</keyword>
<evidence type="ECO:0000313" key="4">
    <source>
        <dbReference type="EMBL" id="ERT08782.1"/>
    </source>
</evidence>
<reference evidence="4 5" key="1">
    <citation type="journal article" date="2013" name="Front. Microbiol.">
        <title>Comparative genomic analyses of the cyanobacterium, Lyngbya aestuarii BL J, a powerful hydrogen producer.</title>
        <authorList>
            <person name="Kothari A."/>
            <person name="Vaughn M."/>
            <person name="Garcia-Pichel F."/>
        </authorList>
    </citation>
    <scope>NUCLEOTIDE SEQUENCE [LARGE SCALE GENOMIC DNA]</scope>
    <source>
        <strain evidence="4 5">BL J</strain>
    </source>
</reference>
<dbReference type="EMBL" id="AUZM01000008">
    <property type="protein sequence ID" value="ERT08782.1"/>
    <property type="molecule type" value="Genomic_DNA"/>
</dbReference>
<dbReference type="OrthoDB" id="444941at2"/>
<keyword evidence="1" id="KW-0472">Membrane</keyword>
<evidence type="ECO:0000256" key="1">
    <source>
        <dbReference type="SAM" id="Phobius"/>
    </source>
</evidence>
<dbReference type="Pfam" id="PF05226">
    <property type="entry name" value="CHASE2"/>
    <property type="match status" value="1"/>
</dbReference>
<comment type="caution">
    <text evidence="4">The sequence shown here is derived from an EMBL/GenBank/DDBJ whole genome shotgun (WGS) entry which is preliminary data.</text>
</comment>
<sequence>MLQLYVQQVEQSCLFELTTESGQRLPAQVPFPQTLMVLYEDWRRAYINFYQAQPSFNREDADDNLRGKSGGSGTISPSVTDWKGRLVEAETRLLYDFNQWLRSRKLFDIRAKISEVCRQYSPHKTVNLFLICGSPELEKLPWESWEIGVKFATSDPLYISRIPNNITAPPSPPVKRSRPRILAIIGQDGHLNFQQDLLALQNQLKPLATVETVGWEPGKSISELETEIKQAITDEKGWDVLFFAGHSNETQMTGGELGIAPGEFLHIKDISHQLEIAKNNGLQFALFNSCNGLKIAESLINLGLSQVAVMREPIHNQVAQEFLLQFLQNLAEYKDVQESLTAACKFLKVEKSFTYPSAYLIPSLFRYPNTQWFRLQPSGWRELLKQFLRPKWYELIALAGLSILSWQVPVQYQLLEQRVGVQAVYRNITGQIPQTKPSILLVEIDEPSLVAAGFSDPILISRVYLAQLVNQATQINRKIIGIDYILNTPQPEEDQILETALNRAKSLDTLFIFATSRGTKPGYRLWTLNQFTTHQTWQGDTRLWRNGRFMTLLPLSTEERPFPLSYLLALAKVSSESENDLFLQKKPTELTDKLLKNWMQPLGITQIGYGFRQYWLHPITDFSTPAQFVYETISAQDFLASQPDELQQKYSQSVILIIPGGYRTAGVNSFGEDNLPPPPAFCYWQKISQSQESCPLFVGGKVHAYLFNHFLQQRPVISVPDLWLIWLFVPIGKGLNILLSKYEFSREKLILLVTGGTLIYGWISLQLYVSVSILLPILIPATMIWVYTVPNLINQTNFKD</sequence>
<evidence type="ECO:0000259" key="3">
    <source>
        <dbReference type="Pfam" id="PF12770"/>
    </source>
</evidence>
<dbReference type="AlphaFoldDB" id="U7QNB4"/>
<dbReference type="Pfam" id="PF12770">
    <property type="entry name" value="CHAT"/>
    <property type="match status" value="1"/>
</dbReference>
<name>U7QNB4_9CYAN</name>
<feature type="domain" description="CHASE2" evidence="2">
    <location>
        <begin position="399"/>
        <end position="728"/>
    </location>
</feature>
<feature type="transmembrane region" description="Helical" evidence="1">
    <location>
        <begin position="773"/>
        <end position="793"/>
    </location>
</feature>
<feature type="transmembrane region" description="Helical" evidence="1">
    <location>
        <begin position="723"/>
        <end position="742"/>
    </location>
</feature>
<feature type="transmembrane region" description="Helical" evidence="1">
    <location>
        <begin position="749"/>
        <end position="767"/>
    </location>
</feature>
<gene>
    <name evidence="4" type="ORF">M595_1242</name>
</gene>
<feature type="domain" description="CHAT" evidence="3">
    <location>
        <begin position="127"/>
        <end position="343"/>
    </location>
</feature>
<keyword evidence="1" id="KW-0812">Transmembrane</keyword>
<keyword evidence="5" id="KW-1185">Reference proteome</keyword>
<evidence type="ECO:0000259" key="2">
    <source>
        <dbReference type="Pfam" id="PF05226"/>
    </source>
</evidence>
<accession>U7QNB4</accession>
<proteinExistence type="predicted"/>
<protein>
    <submittedName>
        <fullName evidence="4">CHASE2 domain protein</fullName>
    </submittedName>
</protein>
<evidence type="ECO:0000313" key="5">
    <source>
        <dbReference type="Proteomes" id="UP000017127"/>
    </source>
</evidence>
<dbReference type="RefSeq" id="WP_023065128.1">
    <property type="nucleotide sequence ID" value="NZ_AUZM01000008.1"/>
</dbReference>
<dbReference type="Proteomes" id="UP000017127">
    <property type="component" value="Unassembled WGS sequence"/>
</dbReference>
<dbReference type="PATRIC" id="fig|1348334.3.peg.1215"/>